<protein>
    <submittedName>
        <fullName evidence="1">Uncharacterized protein</fullName>
    </submittedName>
</protein>
<dbReference type="EMBL" id="EF081864">
    <property type="protein sequence ID" value="ABK21245.1"/>
    <property type="molecule type" value="mRNA"/>
</dbReference>
<name>A9NKT4_PICSI</name>
<accession>A9NKT4</accession>
<sequence length="97" mass="11340">MWITAELLCKNILKKFYPRKAEWLIQQNQPTKVYFKPSSKYHGKEPRVNGEEDIISNKESRAQLAAAFSKPPMPPLFGPFFVFSILEMLLHTEKKNE</sequence>
<dbReference type="AlphaFoldDB" id="A9NKT4"/>
<reference evidence="1" key="1">
    <citation type="journal article" date="2008" name="BMC Genomics">
        <title>A conifer genomics resource of 200,000 spruce (Picea spp.) ESTs and 6,464 high-quality, sequence-finished full-length cDNAs for Sitka spruce (Picea sitchensis).</title>
        <authorList>
            <person name="Ralph S.G."/>
            <person name="Chun H.J."/>
            <person name="Kolosova N."/>
            <person name="Cooper D."/>
            <person name="Oddy C."/>
            <person name="Ritland C.E."/>
            <person name="Kirkpatrick R."/>
            <person name="Moore R."/>
            <person name="Barber S."/>
            <person name="Holt R.A."/>
            <person name="Jones S.J."/>
            <person name="Marra M.A."/>
            <person name="Douglas C.J."/>
            <person name="Ritland K."/>
            <person name="Bohlmann J."/>
        </authorList>
    </citation>
    <scope>NUCLEOTIDE SEQUENCE</scope>
    <source>
        <tissue evidence="1">Bark</tissue>
    </source>
</reference>
<evidence type="ECO:0000313" key="1">
    <source>
        <dbReference type="EMBL" id="ABK21245.1"/>
    </source>
</evidence>
<proteinExistence type="evidence at transcript level"/>
<organism evidence="1">
    <name type="scientific">Picea sitchensis</name>
    <name type="common">Sitka spruce</name>
    <name type="synonym">Pinus sitchensis</name>
    <dbReference type="NCBI Taxonomy" id="3332"/>
    <lineage>
        <taxon>Eukaryota</taxon>
        <taxon>Viridiplantae</taxon>
        <taxon>Streptophyta</taxon>
        <taxon>Embryophyta</taxon>
        <taxon>Tracheophyta</taxon>
        <taxon>Spermatophyta</taxon>
        <taxon>Pinopsida</taxon>
        <taxon>Pinidae</taxon>
        <taxon>Conifers I</taxon>
        <taxon>Pinales</taxon>
        <taxon>Pinaceae</taxon>
        <taxon>Picea</taxon>
    </lineage>
</organism>